<dbReference type="KEGG" id="rhp:LPB142_04760"/>
<accession>A0A1D9MA65</accession>
<dbReference type="RefSeq" id="WP_071165673.1">
    <property type="nucleotide sequence ID" value="NZ_CP017781.1"/>
</dbReference>
<dbReference type="STRING" id="1850250.LPB142_04760"/>
<name>A0A1D9MA65_9RHOB</name>
<sequence length="111" mass="11575">MPNVKLFVDEAVLAAHKPALVAALRPLRDLLCAELSVPPAACQVVIVPVAGLADQPPINVELALLPRPERTRDKLMALAATIRADLAAPSGGAAVAVRISALDPQTYIALK</sequence>
<proteinExistence type="predicted"/>
<organism evidence="1 2">
    <name type="scientific">Rhodobacter xanthinilyticus</name>
    <dbReference type="NCBI Taxonomy" id="1850250"/>
    <lineage>
        <taxon>Bacteria</taxon>
        <taxon>Pseudomonadati</taxon>
        <taxon>Pseudomonadota</taxon>
        <taxon>Alphaproteobacteria</taxon>
        <taxon>Rhodobacterales</taxon>
        <taxon>Rhodobacter group</taxon>
        <taxon>Rhodobacter</taxon>
    </lineage>
</organism>
<protein>
    <submittedName>
        <fullName evidence="1">Uncharacterized protein</fullName>
    </submittedName>
</protein>
<keyword evidence="2" id="KW-1185">Reference proteome</keyword>
<evidence type="ECO:0000313" key="1">
    <source>
        <dbReference type="EMBL" id="AOZ68711.1"/>
    </source>
</evidence>
<evidence type="ECO:0000313" key="2">
    <source>
        <dbReference type="Proteomes" id="UP000176562"/>
    </source>
</evidence>
<dbReference type="EMBL" id="CP017781">
    <property type="protein sequence ID" value="AOZ68711.1"/>
    <property type="molecule type" value="Genomic_DNA"/>
</dbReference>
<dbReference type="Proteomes" id="UP000176562">
    <property type="component" value="Chromosome"/>
</dbReference>
<dbReference type="AlphaFoldDB" id="A0A1D9MA65"/>
<gene>
    <name evidence="1" type="ORF">LPB142_04760</name>
</gene>
<reference evidence="1 2" key="1">
    <citation type="submission" date="2016-10" db="EMBL/GenBank/DDBJ databases">
        <title>Rhodobacter sp. LPB0142, isolated from sea water.</title>
        <authorList>
            <person name="Kim E."/>
            <person name="Yi H."/>
        </authorList>
    </citation>
    <scope>NUCLEOTIDE SEQUENCE [LARGE SCALE GENOMIC DNA]</scope>
    <source>
        <strain evidence="1 2">LPB0142</strain>
    </source>
</reference>